<dbReference type="Gene3D" id="3.40.630.30">
    <property type="match status" value="1"/>
</dbReference>
<dbReference type="eggNOG" id="COG0456">
    <property type="taxonomic scope" value="Bacteria"/>
</dbReference>
<dbReference type="EMBL" id="CP016174">
    <property type="protein sequence ID" value="ANN15784.1"/>
    <property type="molecule type" value="Genomic_DNA"/>
</dbReference>
<dbReference type="CDD" id="cd04301">
    <property type="entry name" value="NAT_SF"/>
    <property type="match status" value="1"/>
</dbReference>
<feature type="domain" description="N-acetyltransferase" evidence="2">
    <location>
        <begin position="4"/>
        <end position="166"/>
    </location>
</feature>
<dbReference type="PANTHER" id="PTHR13947:SF37">
    <property type="entry name" value="LD18367P"/>
    <property type="match status" value="1"/>
</dbReference>
<dbReference type="GO" id="GO:0008080">
    <property type="term" value="F:N-acetyltransferase activity"/>
    <property type="evidence" value="ECO:0007669"/>
    <property type="project" value="InterPro"/>
</dbReference>
<dbReference type="AlphaFoldDB" id="A0A193BUD3"/>
<evidence type="ECO:0000256" key="1">
    <source>
        <dbReference type="ARBA" id="ARBA00022679"/>
    </source>
</evidence>
<organism evidence="3 4">
    <name type="scientific">Amycolatopsis orientalis</name>
    <name type="common">Nocardia orientalis</name>
    <dbReference type="NCBI Taxonomy" id="31958"/>
    <lineage>
        <taxon>Bacteria</taxon>
        <taxon>Bacillati</taxon>
        <taxon>Actinomycetota</taxon>
        <taxon>Actinomycetes</taxon>
        <taxon>Pseudonocardiales</taxon>
        <taxon>Pseudonocardiaceae</taxon>
        <taxon>Amycolatopsis</taxon>
    </lineage>
</organism>
<keyword evidence="1 3" id="KW-0808">Transferase</keyword>
<evidence type="ECO:0000259" key="2">
    <source>
        <dbReference type="PROSITE" id="PS51186"/>
    </source>
</evidence>
<dbReference type="STRING" id="31958.SD37_09040"/>
<reference evidence="3 4" key="1">
    <citation type="journal article" date="2015" name="Genome Announc.">
        <title>Draft Genome Sequence of Norvancomycin-Producing Strain Amycolatopsis orientalis CPCC200066.</title>
        <authorList>
            <person name="Lei X."/>
            <person name="Yuan F."/>
            <person name="Shi Y."/>
            <person name="Li X."/>
            <person name="Wang L."/>
            <person name="Hong B."/>
        </authorList>
    </citation>
    <scope>NUCLEOTIDE SEQUENCE [LARGE SCALE GENOMIC DNA]</scope>
    <source>
        <strain evidence="3 4">B-37</strain>
    </source>
</reference>
<dbReference type="InterPro" id="IPR016181">
    <property type="entry name" value="Acyl_CoA_acyltransferase"/>
</dbReference>
<dbReference type="InterPro" id="IPR050769">
    <property type="entry name" value="NAT_camello-type"/>
</dbReference>
<dbReference type="KEGG" id="aori:SD37_09040"/>
<protein>
    <submittedName>
        <fullName evidence="3">Acetyltransferase</fullName>
    </submittedName>
</protein>
<sequence>MSDLEIRPARAGELEAVGELTLAAYAADRVLVEGVGYAAELLDAARRAELAELLVAVDGDGTLVGTVTIARPGTAFAELSREGELEFRMLGVLPSATGRGIGEALTRAVIERARELGVDRVVLCSMVTMERAHRLYERLGFTRLPERDWEPHPGVTLVAYGLELGV</sequence>
<dbReference type="Pfam" id="PF00583">
    <property type="entry name" value="Acetyltransf_1"/>
    <property type="match status" value="1"/>
</dbReference>
<dbReference type="RefSeq" id="WP_044852669.1">
    <property type="nucleotide sequence ID" value="NZ_CP016174.1"/>
</dbReference>
<proteinExistence type="predicted"/>
<accession>A0A193BUD3</accession>
<keyword evidence="4" id="KW-1185">Reference proteome</keyword>
<dbReference type="PANTHER" id="PTHR13947">
    <property type="entry name" value="GNAT FAMILY N-ACETYLTRANSFERASE"/>
    <property type="match status" value="1"/>
</dbReference>
<evidence type="ECO:0000313" key="3">
    <source>
        <dbReference type="EMBL" id="ANN15784.1"/>
    </source>
</evidence>
<name>A0A193BUD3_AMYOR</name>
<dbReference type="InterPro" id="IPR000182">
    <property type="entry name" value="GNAT_dom"/>
</dbReference>
<dbReference type="SUPFAM" id="SSF55729">
    <property type="entry name" value="Acyl-CoA N-acyltransferases (Nat)"/>
    <property type="match status" value="1"/>
</dbReference>
<dbReference type="Proteomes" id="UP000093695">
    <property type="component" value="Chromosome"/>
</dbReference>
<gene>
    <name evidence="3" type="ORF">SD37_09040</name>
</gene>
<evidence type="ECO:0000313" key="4">
    <source>
        <dbReference type="Proteomes" id="UP000093695"/>
    </source>
</evidence>
<dbReference type="PROSITE" id="PS51186">
    <property type="entry name" value="GNAT"/>
    <property type="match status" value="1"/>
</dbReference>